<dbReference type="PANTHER" id="PTHR12526">
    <property type="entry name" value="GLYCOSYLTRANSFERASE"/>
    <property type="match status" value="1"/>
</dbReference>
<organism evidence="2 3">
    <name type="scientific">Candidatus Thermofonsia Clade 1 bacterium</name>
    <dbReference type="NCBI Taxonomy" id="2364210"/>
    <lineage>
        <taxon>Bacteria</taxon>
        <taxon>Bacillati</taxon>
        <taxon>Chloroflexota</taxon>
        <taxon>Candidatus Thermofontia</taxon>
        <taxon>Candidatus Thermofonsia Clade 1</taxon>
    </lineage>
</organism>
<dbReference type="CDD" id="cd03801">
    <property type="entry name" value="GT4_PimA-like"/>
    <property type="match status" value="1"/>
</dbReference>
<sequence>MRRTILLISRCPPYPLHLGDRLIIGNLFAQLAARGYQTDLLAFSDRPSDLAEIKHYRAHFRHVSLLPDPPRTALDYLLRLRAPFPQRAEQAWSPQMWQAIEAQLRQERYDVIHLFGGVQVYEYRHLVEPLPNLIVPYESYSLLLERQLAQTRSIRQKIALWLRWHMARRYERLMFEGFGAVVVLTETDAAALRSLAPHLPLRVIPNGVALERFKPQAPAEGAHLLFVGNYEYAPNLDAALWLARDIFPRIKAREPEAELWLVGNGPPADLRAFADEAIHVTGHVPALEPYYARAALFLSPLRFGAGIKNKILEAMAMALPVIATSLSLDGIAFAEGVRLAETAADFAEQACALLADAALRARLGAANRAVIEAHYTWSAVADAYESLYAQLSR</sequence>
<gene>
    <name evidence="2" type="ORF">CUN49_03100</name>
</gene>
<dbReference type="EMBL" id="PGTM01000025">
    <property type="protein sequence ID" value="PJF36898.1"/>
    <property type="molecule type" value="Genomic_DNA"/>
</dbReference>
<dbReference type="Pfam" id="PF13439">
    <property type="entry name" value="Glyco_transf_4"/>
    <property type="match status" value="1"/>
</dbReference>
<comment type="caution">
    <text evidence="2">The sequence shown here is derived from an EMBL/GenBank/DDBJ whole genome shotgun (WGS) entry which is preliminary data.</text>
</comment>
<dbReference type="GO" id="GO:0016757">
    <property type="term" value="F:glycosyltransferase activity"/>
    <property type="evidence" value="ECO:0007669"/>
    <property type="project" value="TreeGrafter"/>
</dbReference>
<dbReference type="Gene3D" id="3.40.50.2000">
    <property type="entry name" value="Glycogen Phosphorylase B"/>
    <property type="match status" value="2"/>
</dbReference>
<dbReference type="AlphaFoldDB" id="A0A2M8PH70"/>
<reference evidence="2 3" key="1">
    <citation type="submission" date="2017-11" db="EMBL/GenBank/DDBJ databases">
        <title>Evolution of Phototrophy in the Chloroflexi Phylum Driven by Horizontal Gene Transfer.</title>
        <authorList>
            <person name="Ward L.M."/>
            <person name="Hemp J."/>
            <person name="Shih P.M."/>
            <person name="Mcglynn S.E."/>
            <person name="Fischer W."/>
        </authorList>
    </citation>
    <scope>NUCLEOTIDE SEQUENCE [LARGE SCALE GENOMIC DNA]</scope>
    <source>
        <strain evidence="2">JP3_13</strain>
    </source>
</reference>
<feature type="domain" description="Glycosyltransferase subfamily 4-like N-terminal" evidence="1">
    <location>
        <begin position="26"/>
        <end position="212"/>
    </location>
</feature>
<name>A0A2M8PH70_9CHLR</name>
<evidence type="ECO:0000313" key="2">
    <source>
        <dbReference type="EMBL" id="PJF36898.1"/>
    </source>
</evidence>
<dbReference type="Pfam" id="PF13692">
    <property type="entry name" value="Glyco_trans_1_4"/>
    <property type="match status" value="1"/>
</dbReference>
<accession>A0A2M8PH70</accession>
<dbReference type="InterPro" id="IPR028098">
    <property type="entry name" value="Glyco_trans_4-like_N"/>
</dbReference>
<evidence type="ECO:0000313" key="3">
    <source>
        <dbReference type="Proteomes" id="UP000229681"/>
    </source>
</evidence>
<dbReference type="Proteomes" id="UP000229681">
    <property type="component" value="Unassembled WGS sequence"/>
</dbReference>
<dbReference type="PANTHER" id="PTHR12526:SF600">
    <property type="entry name" value="GLYCOSYL TRANSFERASE GROUP 1"/>
    <property type="match status" value="1"/>
</dbReference>
<evidence type="ECO:0000259" key="1">
    <source>
        <dbReference type="Pfam" id="PF13439"/>
    </source>
</evidence>
<protein>
    <recommendedName>
        <fullName evidence="1">Glycosyltransferase subfamily 4-like N-terminal domain-containing protein</fullName>
    </recommendedName>
</protein>
<proteinExistence type="predicted"/>
<dbReference type="SUPFAM" id="SSF53756">
    <property type="entry name" value="UDP-Glycosyltransferase/glycogen phosphorylase"/>
    <property type="match status" value="1"/>
</dbReference>